<dbReference type="Gene3D" id="3.30.70.1290">
    <property type="entry name" value="Transposase IS200-like"/>
    <property type="match status" value="1"/>
</dbReference>
<dbReference type="GO" id="GO:0004803">
    <property type="term" value="F:transposase activity"/>
    <property type="evidence" value="ECO:0007669"/>
    <property type="project" value="InterPro"/>
</dbReference>
<evidence type="ECO:0000313" key="3">
    <source>
        <dbReference type="Proteomes" id="UP000268033"/>
    </source>
</evidence>
<protein>
    <submittedName>
        <fullName evidence="2">Putative transposase</fullName>
    </submittedName>
</protein>
<reference evidence="2 3" key="1">
    <citation type="submission" date="2018-11" db="EMBL/GenBank/DDBJ databases">
        <title>Genomic Encyclopedia of Type Strains, Phase IV (KMG-IV): sequencing the most valuable type-strain genomes for metagenomic binning, comparative biology and taxonomic classification.</title>
        <authorList>
            <person name="Goeker M."/>
        </authorList>
    </citation>
    <scope>NUCLEOTIDE SEQUENCE [LARGE SCALE GENOMIC DNA]</scope>
    <source>
        <strain evidence="2 3">DSM 21945</strain>
    </source>
</reference>
<dbReference type="Proteomes" id="UP000268033">
    <property type="component" value="Unassembled WGS sequence"/>
</dbReference>
<evidence type="ECO:0000259" key="1">
    <source>
        <dbReference type="SMART" id="SM01321"/>
    </source>
</evidence>
<dbReference type="PANTHER" id="PTHR33360">
    <property type="entry name" value="TRANSPOSASE FOR INSERTION SEQUENCE ELEMENT IS200"/>
    <property type="match status" value="1"/>
</dbReference>
<dbReference type="SUPFAM" id="SSF143422">
    <property type="entry name" value="Transposase IS200-like"/>
    <property type="match status" value="1"/>
</dbReference>
<dbReference type="AlphaFoldDB" id="A0A3N1P392"/>
<proteinExistence type="predicted"/>
<keyword evidence="3" id="KW-1185">Reference proteome</keyword>
<dbReference type="GO" id="GO:0006313">
    <property type="term" value="P:DNA transposition"/>
    <property type="evidence" value="ECO:0007669"/>
    <property type="project" value="InterPro"/>
</dbReference>
<comment type="caution">
    <text evidence="2">The sequence shown here is derived from an EMBL/GenBank/DDBJ whole genome shotgun (WGS) entry which is preliminary data.</text>
</comment>
<dbReference type="PANTHER" id="PTHR33360:SF2">
    <property type="entry name" value="TRANSPOSASE FOR INSERTION SEQUENCE ELEMENT IS200"/>
    <property type="match status" value="1"/>
</dbReference>
<sequence length="147" mass="17604">MSRYKSSSHVYWRLQYHIVWTPKYRHRILKNNVGKEVYRSIYVYCSMKQCEVLELNVQVDHVHLVVSVPPKLSISELMGFLKGRSAIRLFNKFPYLRKQKLWGNHFWSRGYFVDSVGVNEAIIRRYVRHQEKKEKESEQLELLSVGS</sequence>
<accession>A0A3N1P392</accession>
<dbReference type="EMBL" id="RJUL01000011">
    <property type="protein sequence ID" value="ROQ21971.1"/>
    <property type="molecule type" value="Genomic_DNA"/>
</dbReference>
<dbReference type="SMART" id="SM01321">
    <property type="entry name" value="Y1_Tnp"/>
    <property type="match status" value="1"/>
</dbReference>
<gene>
    <name evidence="2" type="ORF">EDC28_11173</name>
</gene>
<organism evidence="2 3">
    <name type="scientific">Gallaecimonas pentaromativorans</name>
    <dbReference type="NCBI Taxonomy" id="584787"/>
    <lineage>
        <taxon>Bacteria</taxon>
        <taxon>Pseudomonadati</taxon>
        <taxon>Pseudomonadota</taxon>
        <taxon>Gammaproteobacteria</taxon>
        <taxon>Enterobacterales</taxon>
        <taxon>Gallaecimonadaceae</taxon>
        <taxon>Gallaecimonas</taxon>
    </lineage>
</organism>
<feature type="domain" description="Transposase IS200-like" evidence="1">
    <location>
        <begin position="11"/>
        <end position="130"/>
    </location>
</feature>
<dbReference type="RefSeq" id="WP_123422477.1">
    <property type="nucleotide sequence ID" value="NZ_RJUL01000011.1"/>
</dbReference>
<evidence type="ECO:0000313" key="2">
    <source>
        <dbReference type="EMBL" id="ROQ21971.1"/>
    </source>
</evidence>
<dbReference type="Pfam" id="PF01797">
    <property type="entry name" value="Y1_Tnp"/>
    <property type="match status" value="1"/>
</dbReference>
<dbReference type="InterPro" id="IPR002686">
    <property type="entry name" value="Transposase_17"/>
</dbReference>
<dbReference type="GO" id="GO:0003677">
    <property type="term" value="F:DNA binding"/>
    <property type="evidence" value="ECO:0007669"/>
    <property type="project" value="InterPro"/>
</dbReference>
<dbReference type="InterPro" id="IPR036515">
    <property type="entry name" value="Transposase_17_sf"/>
</dbReference>
<dbReference type="NCBIfam" id="NF033573">
    <property type="entry name" value="transpos_IS200"/>
    <property type="match status" value="1"/>
</dbReference>
<name>A0A3N1P392_9GAMM</name>